<dbReference type="KEGG" id="beo:BEH_05275"/>
<dbReference type="EC" id="3.1.3.25" evidence="3"/>
<proteinExistence type="predicted"/>
<evidence type="ECO:0000256" key="3">
    <source>
        <dbReference type="ARBA" id="ARBA00013106"/>
    </source>
</evidence>
<feature type="binding site" evidence="7">
    <location>
        <position position="90"/>
    </location>
    <ligand>
        <name>Mg(2+)</name>
        <dbReference type="ChEBI" id="CHEBI:18420"/>
        <label>2</label>
    </ligand>
</feature>
<dbReference type="GO" id="GO:0046872">
    <property type="term" value="F:metal ion binding"/>
    <property type="evidence" value="ECO:0007669"/>
    <property type="project" value="UniProtKB-KW"/>
</dbReference>
<keyword evidence="6 7" id="KW-0460">Magnesium</keyword>
<comment type="cofactor">
    <cofactor evidence="2 7">
        <name>Mg(2+)</name>
        <dbReference type="ChEBI" id="CHEBI:18420"/>
    </cofactor>
</comment>
<dbReference type="PROSITE" id="PS00630">
    <property type="entry name" value="IMP_2"/>
    <property type="match status" value="1"/>
</dbReference>
<evidence type="ECO:0000256" key="5">
    <source>
        <dbReference type="ARBA" id="ARBA00022801"/>
    </source>
</evidence>
<dbReference type="PANTHER" id="PTHR20854:SF4">
    <property type="entry name" value="INOSITOL-1-MONOPHOSPHATASE-RELATED"/>
    <property type="match status" value="1"/>
</dbReference>
<dbReference type="PATRIC" id="fig|135735.6.peg.1037"/>
<dbReference type="OrthoDB" id="9772456at2"/>
<evidence type="ECO:0000256" key="1">
    <source>
        <dbReference type="ARBA" id="ARBA00001033"/>
    </source>
</evidence>
<reference evidence="8 9" key="1">
    <citation type="journal article" date="2015" name="PLoS ONE">
        <title>Genome Sequence of Bacillus endophyticus and Analysis of Its Companion Mechanism in the Ketogulonigenium vulgare-Bacillus Strain Consortium.</title>
        <authorList>
            <person name="Jia N."/>
            <person name="Du J."/>
            <person name="Ding M.Z."/>
            <person name="Gao F."/>
            <person name="Yuan Y.J."/>
        </authorList>
    </citation>
    <scope>NUCLEOTIDE SEQUENCE [LARGE SCALE GENOMIC DNA]</scope>
    <source>
        <strain evidence="8 9">Hbe603</strain>
    </source>
</reference>
<dbReference type="InterPro" id="IPR020583">
    <property type="entry name" value="Inositol_monoP_metal-BS"/>
</dbReference>
<dbReference type="Pfam" id="PF00459">
    <property type="entry name" value="Inositol_P"/>
    <property type="match status" value="1"/>
</dbReference>
<evidence type="ECO:0000256" key="6">
    <source>
        <dbReference type="ARBA" id="ARBA00022842"/>
    </source>
</evidence>
<keyword evidence="4 7" id="KW-0479">Metal-binding</keyword>
<dbReference type="GO" id="GO:0007165">
    <property type="term" value="P:signal transduction"/>
    <property type="evidence" value="ECO:0007669"/>
    <property type="project" value="TreeGrafter"/>
</dbReference>
<dbReference type="Gene3D" id="3.30.540.10">
    <property type="entry name" value="Fructose-1,6-Bisphosphatase, subunit A, domain 1"/>
    <property type="match status" value="1"/>
</dbReference>
<dbReference type="PROSITE" id="PS00629">
    <property type="entry name" value="IMP_1"/>
    <property type="match status" value="1"/>
</dbReference>
<feature type="binding site" evidence="7">
    <location>
        <position position="70"/>
    </location>
    <ligand>
        <name>Mg(2+)</name>
        <dbReference type="ChEBI" id="CHEBI:18420"/>
        <label>1</label>
        <note>catalytic</note>
    </ligand>
</feature>
<comment type="catalytic activity">
    <reaction evidence="1">
        <text>a myo-inositol phosphate + H2O = myo-inositol + phosphate</text>
        <dbReference type="Rhea" id="RHEA:24056"/>
        <dbReference type="ChEBI" id="CHEBI:15377"/>
        <dbReference type="ChEBI" id="CHEBI:17268"/>
        <dbReference type="ChEBI" id="CHEBI:43474"/>
        <dbReference type="ChEBI" id="CHEBI:84139"/>
        <dbReference type="EC" id="3.1.3.25"/>
    </reaction>
</comment>
<evidence type="ECO:0000256" key="4">
    <source>
        <dbReference type="ARBA" id="ARBA00022723"/>
    </source>
</evidence>
<dbReference type="FunFam" id="3.40.190.80:FF:000020">
    <property type="entry name" value="Fructose-1,6-bisphosphatase/inositol-1-monophosphatase"/>
    <property type="match status" value="1"/>
</dbReference>
<dbReference type="PANTHER" id="PTHR20854">
    <property type="entry name" value="INOSITOL MONOPHOSPHATASE"/>
    <property type="match status" value="1"/>
</dbReference>
<dbReference type="InterPro" id="IPR020550">
    <property type="entry name" value="Inositol_monophosphatase_CS"/>
</dbReference>
<dbReference type="CDD" id="cd01637">
    <property type="entry name" value="IMPase_like"/>
    <property type="match status" value="1"/>
</dbReference>
<keyword evidence="5" id="KW-0378">Hydrolase</keyword>
<feature type="binding site" evidence="7">
    <location>
        <position position="91"/>
    </location>
    <ligand>
        <name>Mg(2+)</name>
        <dbReference type="ChEBI" id="CHEBI:18420"/>
        <label>1</label>
        <note>catalytic</note>
    </ligand>
</feature>
<dbReference type="AlphaFoldDB" id="A0A1X7F1P6"/>
<evidence type="ECO:0000256" key="2">
    <source>
        <dbReference type="ARBA" id="ARBA00001946"/>
    </source>
</evidence>
<name>A0A1X7F1P6_9BACI</name>
<feature type="binding site" evidence="7">
    <location>
        <position position="88"/>
    </location>
    <ligand>
        <name>Mg(2+)</name>
        <dbReference type="ChEBI" id="CHEBI:18420"/>
        <label>1</label>
        <note>catalytic</note>
    </ligand>
</feature>
<dbReference type="EMBL" id="CP011974">
    <property type="protein sequence ID" value="AKO91564.1"/>
    <property type="molecule type" value="Genomic_DNA"/>
</dbReference>
<accession>A0A1X7F1P6</accession>
<dbReference type="GeneID" id="93702293"/>
<accession>A0A0H4KGX5</accession>
<keyword evidence="9" id="KW-1185">Reference proteome</keyword>
<evidence type="ECO:0000313" key="9">
    <source>
        <dbReference type="Proteomes" id="UP000036202"/>
    </source>
</evidence>
<reference evidence="9" key="2">
    <citation type="submission" date="2015-06" db="EMBL/GenBank/DDBJ databases">
        <title>Genome Sequence of Bacillus endophyticus and Analysis of its Companion Mechanism in the Ketogulonigenium vulgare-Bacillus strain Consortium.</title>
        <authorList>
            <person name="Jia N."/>
            <person name="Du J."/>
            <person name="Ding M.-Z."/>
            <person name="Gao F."/>
            <person name="Yuan Y.-J."/>
        </authorList>
    </citation>
    <scope>NUCLEOTIDE SEQUENCE [LARGE SCALE GENOMIC DNA]</scope>
    <source>
        <strain evidence="9">Hbe603</strain>
    </source>
</reference>
<protein>
    <recommendedName>
        <fullName evidence="3">inositol-phosphate phosphatase</fullName>
        <ecNumber evidence="3">3.1.3.25</ecNumber>
    </recommendedName>
</protein>
<organism evidence="8 9">
    <name type="scientific">Priestia filamentosa</name>
    <dbReference type="NCBI Taxonomy" id="1402861"/>
    <lineage>
        <taxon>Bacteria</taxon>
        <taxon>Bacillati</taxon>
        <taxon>Bacillota</taxon>
        <taxon>Bacilli</taxon>
        <taxon>Bacillales</taxon>
        <taxon>Bacillaceae</taxon>
        <taxon>Priestia</taxon>
    </lineage>
</organism>
<dbReference type="Proteomes" id="UP000036202">
    <property type="component" value="Chromosome"/>
</dbReference>
<dbReference type="GO" id="GO:0006020">
    <property type="term" value="P:inositol metabolic process"/>
    <property type="evidence" value="ECO:0007669"/>
    <property type="project" value="TreeGrafter"/>
</dbReference>
<gene>
    <name evidence="8" type="ORF">BEH_05275</name>
</gene>
<dbReference type="GO" id="GO:0046854">
    <property type="term" value="P:phosphatidylinositol phosphate biosynthetic process"/>
    <property type="evidence" value="ECO:0007669"/>
    <property type="project" value="InterPro"/>
</dbReference>
<evidence type="ECO:0000256" key="7">
    <source>
        <dbReference type="PIRSR" id="PIRSR600760-2"/>
    </source>
</evidence>
<dbReference type="PRINTS" id="PR00377">
    <property type="entry name" value="IMPHPHTASES"/>
</dbReference>
<dbReference type="RefSeq" id="WP_019393004.1">
    <property type="nucleotide sequence ID" value="NZ_ALIM01000023.1"/>
</dbReference>
<feature type="binding site" evidence="7">
    <location>
        <position position="215"/>
    </location>
    <ligand>
        <name>Mg(2+)</name>
        <dbReference type="ChEBI" id="CHEBI:18420"/>
        <label>1</label>
        <note>catalytic</note>
    </ligand>
</feature>
<evidence type="ECO:0000313" key="8">
    <source>
        <dbReference type="EMBL" id="AKO91564.1"/>
    </source>
</evidence>
<dbReference type="SUPFAM" id="SSF56655">
    <property type="entry name" value="Carbohydrate phosphatase"/>
    <property type="match status" value="1"/>
</dbReference>
<dbReference type="FunFam" id="3.30.540.10:FF:000003">
    <property type="entry name" value="Inositol-1-monophosphatase"/>
    <property type="match status" value="1"/>
</dbReference>
<dbReference type="InterPro" id="IPR000760">
    <property type="entry name" value="Inositol_monophosphatase-like"/>
</dbReference>
<dbReference type="Gene3D" id="3.40.190.80">
    <property type="match status" value="1"/>
</dbReference>
<sequence>MEDFWKDIYTYATSWVKEAGEMIKDSFSKELLIETKSNPNDLVTNMDKDVETFLYEKIQETFPTHRIVGEEGHGTDVTSAEGILWVIDPIDGTMNFVHQQRNFAISIGIFDQGVGKIGLIYDVMHDELYHTIRGNGAYMNDIKLPMLTESPVKEAILSLNATWVTDNHRIDPAVLSPLVKDVRGTRSYGSAALELAYIAAGRLDGYITMRLAPWDFAGGLVLIEEVGGVVTNVYGEELNILEKNSVFAGEKAFHKEVLQTYINKKR</sequence>
<dbReference type="GO" id="GO:0008934">
    <property type="term" value="F:inositol monophosphate 1-phosphatase activity"/>
    <property type="evidence" value="ECO:0007669"/>
    <property type="project" value="TreeGrafter"/>
</dbReference>